<evidence type="ECO:0000256" key="6">
    <source>
        <dbReference type="ARBA" id="ARBA00023172"/>
    </source>
</evidence>
<evidence type="ECO:0000256" key="3">
    <source>
        <dbReference type="ARBA" id="ARBA00022723"/>
    </source>
</evidence>
<evidence type="ECO:0000313" key="10">
    <source>
        <dbReference type="EMBL" id="RFD18558.1"/>
    </source>
</evidence>
<comment type="caution">
    <text evidence="10">The sequence shown here is derived from an EMBL/GenBank/DDBJ whole genome shotgun (WGS) entry which is preliminary data.</text>
</comment>
<reference evidence="10 11" key="1">
    <citation type="submission" date="2018-08" db="EMBL/GenBank/DDBJ databases">
        <title>Komagataeibacter sp. AV 382.</title>
        <authorList>
            <person name="Skraban J."/>
            <person name="Trcek J."/>
        </authorList>
    </citation>
    <scope>NUCLEOTIDE SEQUENCE [LARGE SCALE GENOMIC DNA]</scope>
    <source>
        <strain evidence="10 11">AV 382</strain>
    </source>
</reference>
<evidence type="ECO:0000259" key="8">
    <source>
        <dbReference type="Pfam" id="PF07282"/>
    </source>
</evidence>
<name>A0A371YWE1_9PROT</name>
<keyword evidence="4" id="KW-0862">Zinc</keyword>
<dbReference type="EMBL" id="QUWV01000201">
    <property type="protein sequence ID" value="RFD18558.1"/>
    <property type="molecule type" value="Genomic_DNA"/>
</dbReference>
<dbReference type="OrthoDB" id="7867060at2"/>
<keyword evidence="5" id="KW-0238">DNA-binding</keyword>
<keyword evidence="2" id="KW-0815">Transposition</keyword>
<evidence type="ECO:0000256" key="1">
    <source>
        <dbReference type="ARBA" id="ARBA00008761"/>
    </source>
</evidence>
<feature type="domain" description="Probable transposase IS891/IS1136/IS1341" evidence="7">
    <location>
        <begin position="180"/>
        <end position="280"/>
    </location>
</feature>
<evidence type="ECO:0000256" key="2">
    <source>
        <dbReference type="ARBA" id="ARBA00022578"/>
    </source>
</evidence>
<dbReference type="GO" id="GO:0032196">
    <property type="term" value="P:transposition"/>
    <property type="evidence" value="ECO:0007669"/>
    <property type="project" value="UniProtKB-KW"/>
</dbReference>
<evidence type="ECO:0000256" key="5">
    <source>
        <dbReference type="ARBA" id="ARBA00023125"/>
    </source>
</evidence>
<dbReference type="AlphaFoldDB" id="A0A371YWE1"/>
<organism evidence="10 11">
    <name type="scientific">Komagataeibacter melaceti</name>
    <dbReference type="NCBI Taxonomy" id="2766577"/>
    <lineage>
        <taxon>Bacteria</taxon>
        <taxon>Pseudomonadati</taxon>
        <taxon>Pseudomonadota</taxon>
        <taxon>Alphaproteobacteria</taxon>
        <taxon>Acetobacterales</taxon>
        <taxon>Acetobacteraceae</taxon>
        <taxon>Komagataeibacter</taxon>
    </lineage>
</organism>
<evidence type="ECO:0000259" key="7">
    <source>
        <dbReference type="Pfam" id="PF01385"/>
    </source>
</evidence>
<comment type="similarity">
    <text evidence="1">In the C-terminal section; belongs to the transposase 35 family.</text>
</comment>
<dbReference type="NCBIfam" id="NF040570">
    <property type="entry name" value="guided_TnpB"/>
    <property type="match status" value="1"/>
</dbReference>
<dbReference type="Pfam" id="PF07282">
    <property type="entry name" value="Cas12f1-like_TNB"/>
    <property type="match status" value="1"/>
</dbReference>
<dbReference type="Pfam" id="PF01385">
    <property type="entry name" value="OrfB_IS605"/>
    <property type="match status" value="1"/>
</dbReference>
<gene>
    <name evidence="10" type="ORF">DY926_16005</name>
</gene>
<feature type="domain" description="Cas12f1-like TNB" evidence="8">
    <location>
        <begin position="308"/>
        <end position="370"/>
    </location>
</feature>
<keyword evidence="3" id="KW-0479">Metal-binding</keyword>
<dbReference type="Pfam" id="PF12323">
    <property type="entry name" value="HTH_OrfB_IS605"/>
    <property type="match status" value="1"/>
</dbReference>
<sequence>MSFRGFTYMLKPDALQEEAFLQFAGVCRLVWNLALEQRRDHWRTYQARTGDNLNYVTQARELTALRREVDFIRAVSQTTQQYALKALDEAYRRFFKSLGGYPQPKKKGVNDAFTFNGREIAVERLNNRWGRVRLPKIGWVKFRMTRNLSGKLTEATVSLTPLGWQISIGCKDCDIRDFATEGAVGIDRGVSVPLMLSDGTVYMLPERLDVIERRARKAQRILARRKRGSNRHALARKRVAALKAKAARIRKHWAHETTTDICRNHGTAVIERLRTRDMTASAAGTVEEPGRNVAQKRGLNRAILNVGWHQIETMLFYKAHRVVKVDPRFTSQTCSCRGAVDSRSRKNQASFVCTTCGFHANADHNAALNILYRGNTPVVEPQVTAASKRKLHPV</sequence>
<dbReference type="GO" id="GO:0046872">
    <property type="term" value="F:metal ion binding"/>
    <property type="evidence" value="ECO:0007669"/>
    <property type="project" value="UniProtKB-KW"/>
</dbReference>
<evidence type="ECO:0000259" key="9">
    <source>
        <dbReference type="Pfam" id="PF12323"/>
    </source>
</evidence>
<proteinExistence type="inferred from homology"/>
<protein>
    <submittedName>
        <fullName evidence="10">Transposase</fullName>
    </submittedName>
</protein>
<dbReference type="InterPro" id="IPR021027">
    <property type="entry name" value="Transposase_put_HTH"/>
</dbReference>
<evidence type="ECO:0000256" key="4">
    <source>
        <dbReference type="ARBA" id="ARBA00022833"/>
    </source>
</evidence>
<dbReference type="Proteomes" id="UP000262371">
    <property type="component" value="Unassembled WGS sequence"/>
</dbReference>
<dbReference type="RefSeq" id="WP_116704257.1">
    <property type="nucleotide sequence ID" value="NZ_QUWV01000201.1"/>
</dbReference>
<keyword evidence="11" id="KW-1185">Reference proteome</keyword>
<accession>A0A371YWE1</accession>
<dbReference type="GO" id="GO:0003677">
    <property type="term" value="F:DNA binding"/>
    <property type="evidence" value="ECO:0007669"/>
    <property type="project" value="UniProtKB-KW"/>
</dbReference>
<dbReference type="InterPro" id="IPR001959">
    <property type="entry name" value="Transposase"/>
</dbReference>
<dbReference type="InterPro" id="IPR010095">
    <property type="entry name" value="Cas12f1-like_TNB"/>
</dbReference>
<keyword evidence="6" id="KW-0233">DNA recombination</keyword>
<feature type="domain" description="Transposase putative helix-turn-helix" evidence="9">
    <location>
        <begin position="4"/>
        <end position="44"/>
    </location>
</feature>
<dbReference type="GO" id="GO:0006310">
    <property type="term" value="P:DNA recombination"/>
    <property type="evidence" value="ECO:0007669"/>
    <property type="project" value="UniProtKB-KW"/>
</dbReference>
<evidence type="ECO:0000313" key="11">
    <source>
        <dbReference type="Proteomes" id="UP000262371"/>
    </source>
</evidence>